<name>A0ABN6ZS01_9CREN</name>
<reference evidence="2 3" key="1">
    <citation type="submission" date="2023-09" db="EMBL/GenBank/DDBJ databases">
        <title>Pyrofollis japonicus gen. nov. sp. nov., a novel member of the family Pyrodictiaceae isolated from the Iheya North hydrothermal field.</title>
        <authorList>
            <person name="Miyazaki U."/>
            <person name="Sanari M."/>
            <person name="Tame A."/>
            <person name="Kitajima M."/>
            <person name="Okamoto A."/>
            <person name="Sawayama S."/>
            <person name="Miyazaki J."/>
            <person name="Takai K."/>
            <person name="Nakagawa S."/>
        </authorList>
    </citation>
    <scope>NUCLEOTIDE SEQUENCE [LARGE SCALE GENOMIC DNA]</scope>
    <source>
        <strain evidence="2 3">AV2</strain>
    </source>
</reference>
<evidence type="ECO:0000256" key="1">
    <source>
        <dbReference type="SAM" id="MobiDB-lite"/>
    </source>
</evidence>
<dbReference type="EMBL" id="AP028907">
    <property type="protein sequence ID" value="BES81280.1"/>
    <property type="molecule type" value="Genomic_DNA"/>
</dbReference>
<sequence length="95" mass="10717">MAQAAAMAQASKQNTRQRDTQGEVMLVKASWRTVKRGRKRYYYPLMHIPVRALEELGVTPDDDIEFELRVERRGGEKVLVLRPRKKAAAPAAAPA</sequence>
<evidence type="ECO:0000313" key="3">
    <source>
        <dbReference type="Proteomes" id="UP001341135"/>
    </source>
</evidence>
<feature type="region of interest" description="Disordered" evidence="1">
    <location>
        <begin position="1"/>
        <end position="22"/>
    </location>
</feature>
<keyword evidence="3" id="KW-1185">Reference proteome</keyword>
<dbReference type="RefSeq" id="WP_338252240.1">
    <property type="nucleotide sequence ID" value="NZ_AP028907.1"/>
</dbReference>
<gene>
    <name evidence="2" type="ORF">PABY_08470</name>
</gene>
<feature type="compositionally biased region" description="Low complexity" evidence="1">
    <location>
        <begin position="1"/>
        <end position="10"/>
    </location>
</feature>
<evidence type="ECO:0000313" key="2">
    <source>
        <dbReference type="EMBL" id="BES81280.1"/>
    </source>
</evidence>
<protein>
    <recommendedName>
        <fullName evidence="4">SpoVT-AbrB domain-containing protein</fullName>
    </recommendedName>
</protein>
<evidence type="ECO:0008006" key="4">
    <source>
        <dbReference type="Google" id="ProtNLM"/>
    </source>
</evidence>
<proteinExistence type="predicted"/>
<dbReference type="GeneID" id="89288867"/>
<organism evidence="2 3">
    <name type="scientific">Pyrodictium abyssi</name>
    <dbReference type="NCBI Taxonomy" id="54256"/>
    <lineage>
        <taxon>Archaea</taxon>
        <taxon>Thermoproteota</taxon>
        <taxon>Thermoprotei</taxon>
        <taxon>Desulfurococcales</taxon>
        <taxon>Pyrodictiaceae</taxon>
        <taxon>Pyrodictium</taxon>
    </lineage>
</organism>
<dbReference type="Proteomes" id="UP001341135">
    <property type="component" value="Chromosome"/>
</dbReference>
<accession>A0ABN6ZS01</accession>